<dbReference type="Proteomes" id="UP000294597">
    <property type="component" value="Unassembled WGS sequence"/>
</dbReference>
<evidence type="ECO:0000256" key="2">
    <source>
        <dbReference type="ARBA" id="ARBA00006810"/>
    </source>
</evidence>
<evidence type="ECO:0000256" key="8">
    <source>
        <dbReference type="ARBA" id="ARBA00023065"/>
    </source>
</evidence>
<reference evidence="14 15" key="1">
    <citation type="submission" date="2019-03" db="EMBL/GenBank/DDBJ databases">
        <title>Flavobacterium TSA-D2 sp. nov., isolated from arctic soil.</title>
        <authorList>
            <person name="Chaudhary D.K."/>
        </authorList>
    </citation>
    <scope>NUCLEOTIDE SEQUENCE [LARGE SCALE GENOMIC DNA]</scope>
    <source>
        <strain evidence="14 15">TSA-D2</strain>
    </source>
</reference>
<evidence type="ECO:0000256" key="7">
    <source>
        <dbReference type="ARBA" id="ARBA00022989"/>
    </source>
</evidence>
<evidence type="ECO:0000256" key="13">
    <source>
        <dbReference type="SAM" id="SignalP"/>
    </source>
</evidence>
<evidence type="ECO:0000256" key="10">
    <source>
        <dbReference type="ARBA" id="ARBA00023310"/>
    </source>
</evidence>
<evidence type="ECO:0000256" key="3">
    <source>
        <dbReference type="ARBA" id="ARBA00022448"/>
    </source>
</evidence>
<organism evidence="14 15">
    <name type="scientific">Flavobacterium hiemivividum</name>
    <dbReference type="NCBI Taxonomy" id="2541734"/>
    <lineage>
        <taxon>Bacteria</taxon>
        <taxon>Pseudomonadati</taxon>
        <taxon>Bacteroidota</taxon>
        <taxon>Flavobacteriia</taxon>
        <taxon>Flavobacteriales</taxon>
        <taxon>Flavobacteriaceae</taxon>
        <taxon>Flavobacterium</taxon>
    </lineage>
</organism>
<dbReference type="RefSeq" id="WP_132109273.1">
    <property type="nucleotide sequence ID" value="NZ_SMFO01000001.1"/>
</dbReference>
<dbReference type="AlphaFoldDB" id="A0A4V2Z286"/>
<dbReference type="InterPro" id="IPR045083">
    <property type="entry name" value="ATP_synth_F0_asu_bact/mt"/>
</dbReference>
<feature type="signal peptide" evidence="13">
    <location>
        <begin position="1"/>
        <end position="25"/>
    </location>
</feature>
<keyword evidence="9 11" id="KW-0472">Membrane</keyword>
<dbReference type="InterPro" id="IPR035908">
    <property type="entry name" value="F0_ATP_A_sf"/>
</dbReference>
<feature type="transmembrane region" description="Helical" evidence="11">
    <location>
        <begin position="247"/>
        <end position="267"/>
    </location>
</feature>
<keyword evidence="7 11" id="KW-1133">Transmembrane helix</keyword>
<name>A0A4V2Z286_9FLAO</name>
<dbReference type="SUPFAM" id="SSF81336">
    <property type="entry name" value="F1F0 ATP synthase subunit A"/>
    <property type="match status" value="1"/>
</dbReference>
<feature type="transmembrane region" description="Helical" evidence="11">
    <location>
        <begin position="309"/>
        <end position="330"/>
    </location>
</feature>
<dbReference type="Pfam" id="PF00119">
    <property type="entry name" value="ATP-synt_A"/>
    <property type="match status" value="1"/>
</dbReference>
<feature type="chain" id="PRO_5020216539" description="ATP synthase subunit a" evidence="13">
    <location>
        <begin position="26"/>
        <end position="379"/>
    </location>
</feature>
<evidence type="ECO:0000256" key="4">
    <source>
        <dbReference type="ARBA" id="ARBA00022547"/>
    </source>
</evidence>
<gene>
    <name evidence="11 14" type="primary">atpB</name>
    <name evidence="14" type="ORF">E0F98_03895</name>
</gene>
<proteinExistence type="inferred from homology"/>
<protein>
    <recommendedName>
        <fullName evidence="11 12">ATP synthase subunit a</fullName>
    </recommendedName>
    <alternativeName>
        <fullName evidence="11">ATP synthase F0 sector subunit a</fullName>
    </alternativeName>
    <alternativeName>
        <fullName evidence="11">F-ATPase subunit 6</fullName>
    </alternativeName>
</protein>
<keyword evidence="3 11" id="KW-0813">Transport</keyword>
<keyword evidence="6 11" id="KW-0375">Hydrogen ion transport</keyword>
<comment type="caution">
    <text evidence="14">The sequence shown here is derived from an EMBL/GenBank/DDBJ whole genome shotgun (WGS) entry which is preliminary data.</text>
</comment>
<dbReference type="GO" id="GO:0045259">
    <property type="term" value="C:proton-transporting ATP synthase complex"/>
    <property type="evidence" value="ECO:0007669"/>
    <property type="project" value="UniProtKB-KW"/>
</dbReference>
<evidence type="ECO:0000256" key="11">
    <source>
        <dbReference type="HAMAP-Rule" id="MF_01393"/>
    </source>
</evidence>
<dbReference type="GO" id="GO:0005886">
    <property type="term" value="C:plasma membrane"/>
    <property type="evidence" value="ECO:0007669"/>
    <property type="project" value="UniProtKB-SubCell"/>
</dbReference>
<feature type="transmembrane region" description="Helical" evidence="11">
    <location>
        <begin position="159"/>
        <end position="177"/>
    </location>
</feature>
<dbReference type="GO" id="GO:0046933">
    <property type="term" value="F:proton-transporting ATP synthase activity, rotational mechanism"/>
    <property type="evidence" value="ECO:0007669"/>
    <property type="project" value="UniProtKB-UniRule"/>
</dbReference>
<keyword evidence="15" id="KW-1185">Reference proteome</keyword>
<evidence type="ECO:0000256" key="5">
    <source>
        <dbReference type="ARBA" id="ARBA00022692"/>
    </source>
</evidence>
<evidence type="ECO:0000256" key="6">
    <source>
        <dbReference type="ARBA" id="ARBA00022781"/>
    </source>
</evidence>
<dbReference type="NCBIfam" id="TIGR01131">
    <property type="entry name" value="ATP_synt_6_or_A"/>
    <property type="match status" value="1"/>
</dbReference>
<keyword evidence="13" id="KW-0732">Signal</keyword>
<sequence length="379" mass="42809">MVFSNKPVRFLLVALLASIPYFGFANPVIDSIPVVNEAVAEHAVPVAHEEKEFNATDLINSHIGDSHEFHIADWGGHPITFYLPVILWTDNGLEIFSSEKFHHDNSGEHVVSVNGQNLVRFNEVIFYADKFENLTEDQRKNGAFEFDTRPLNFSITKHVFSMFISVIILFLLFLAVARSYNNNKMAPKGIAGFMEPLVIFVRDDIARPNIGEKKYAKYMPYLLTIFFFIWINNLIGLIPFFPFSSNLTGNIYFTFVLAFITFIVTSFSGNKDYWGHIFTPPVPKALYPIMIPVEIIGILTKPFALMIRLFANITAGHIIILSLVSLIFIFETAWVSPISGAFVLFMSVLEMLVAALQAYVFTLLSALFIGQAVAEHDHH</sequence>
<dbReference type="InterPro" id="IPR000568">
    <property type="entry name" value="ATP_synth_F0_asu"/>
</dbReference>
<keyword evidence="4 11" id="KW-0138">CF(0)</keyword>
<evidence type="ECO:0000256" key="9">
    <source>
        <dbReference type="ARBA" id="ARBA00023136"/>
    </source>
</evidence>
<comment type="similarity">
    <text evidence="2 11 12">Belongs to the ATPase A chain family.</text>
</comment>
<dbReference type="PANTHER" id="PTHR11410:SF0">
    <property type="entry name" value="ATP SYNTHASE SUBUNIT A"/>
    <property type="match status" value="1"/>
</dbReference>
<keyword evidence="11" id="KW-1003">Cell membrane</keyword>
<keyword evidence="10 11" id="KW-0066">ATP synthesis</keyword>
<evidence type="ECO:0000256" key="1">
    <source>
        <dbReference type="ARBA" id="ARBA00004141"/>
    </source>
</evidence>
<evidence type="ECO:0000313" key="14">
    <source>
        <dbReference type="EMBL" id="TDE06768.1"/>
    </source>
</evidence>
<feature type="transmembrane region" description="Helical" evidence="11">
    <location>
        <begin position="221"/>
        <end position="241"/>
    </location>
</feature>
<keyword evidence="8 11" id="KW-0406">Ion transport</keyword>
<keyword evidence="5 11" id="KW-0812">Transmembrane</keyword>
<dbReference type="CDD" id="cd00310">
    <property type="entry name" value="ATP-synt_Fo_a_6"/>
    <property type="match status" value="1"/>
</dbReference>
<feature type="transmembrane region" description="Helical" evidence="11">
    <location>
        <begin position="342"/>
        <end position="369"/>
    </location>
</feature>
<evidence type="ECO:0000313" key="15">
    <source>
        <dbReference type="Proteomes" id="UP000294597"/>
    </source>
</evidence>
<evidence type="ECO:0000256" key="12">
    <source>
        <dbReference type="RuleBase" id="RU000483"/>
    </source>
</evidence>
<dbReference type="PANTHER" id="PTHR11410">
    <property type="entry name" value="ATP SYNTHASE SUBUNIT A"/>
    <property type="match status" value="1"/>
</dbReference>
<accession>A0A4V2Z286</accession>
<comment type="function">
    <text evidence="11 12">Key component of the proton channel; it plays a direct role in the translocation of protons across the membrane.</text>
</comment>
<dbReference type="HAMAP" id="MF_01393">
    <property type="entry name" value="ATP_synth_a_bact"/>
    <property type="match status" value="1"/>
</dbReference>
<dbReference type="PRINTS" id="PR00123">
    <property type="entry name" value="ATPASEA"/>
</dbReference>
<dbReference type="Gene3D" id="1.20.120.220">
    <property type="entry name" value="ATP synthase, F0 complex, subunit A"/>
    <property type="match status" value="1"/>
</dbReference>
<comment type="subcellular location">
    <subcellularLocation>
        <location evidence="11 12">Cell membrane</location>
        <topology evidence="11 12">Multi-pass membrane protein</topology>
    </subcellularLocation>
    <subcellularLocation>
        <location evidence="1">Membrane</location>
        <topology evidence="1">Multi-pass membrane protein</topology>
    </subcellularLocation>
</comment>
<dbReference type="EMBL" id="SMFO01000001">
    <property type="protein sequence ID" value="TDE06768.1"/>
    <property type="molecule type" value="Genomic_DNA"/>
</dbReference>